<gene>
    <name evidence="2" type="ORF">BJG266_LOCUS27386</name>
    <name evidence="1" type="ORF">QVE165_LOCUS9501</name>
</gene>
<organism evidence="1 3">
    <name type="scientific">Adineta steineri</name>
    <dbReference type="NCBI Taxonomy" id="433720"/>
    <lineage>
        <taxon>Eukaryota</taxon>
        <taxon>Metazoa</taxon>
        <taxon>Spiralia</taxon>
        <taxon>Gnathifera</taxon>
        <taxon>Rotifera</taxon>
        <taxon>Eurotatoria</taxon>
        <taxon>Bdelloidea</taxon>
        <taxon>Adinetida</taxon>
        <taxon>Adinetidae</taxon>
        <taxon>Adineta</taxon>
    </lineage>
</organism>
<dbReference type="AlphaFoldDB" id="A0A813ZPN2"/>
<dbReference type="Proteomes" id="UP000663877">
    <property type="component" value="Unassembled WGS sequence"/>
</dbReference>
<dbReference type="EMBL" id="CAJNOM010000043">
    <property type="protein sequence ID" value="CAF0901504.1"/>
    <property type="molecule type" value="Genomic_DNA"/>
</dbReference>
<name>A0A813ZPN2_9BILA</name>
<dbReference type="Proteomes" id="UP000663832">
    <property type="component" value="Unassembled WGS sequence"/>
</dbReference>
<comment type="caution">
    <text evidence="1">The sequence shown here is derived from an EMBL/GenBank/DDBJ whole genome shotgun (WGS) entry which is preliminary data.</text>
</comment>
<dbReference type="EMBL" id="CAJNOI010000251">
    <property type="protein sequence ID" value="CAF1210006.1"/>
    <property type="molecule type" value="Genomic_DNA"/>
</dbReference>
<evidence type="ECO:0000313" key="1">
    <source>
        <dbReference type="EMBL" id="CAF0901504.1"/>
    </source>
</evidence>
<keyword evidence="3" id="KW-1185">Reference proteome</keyword>
<accession>A0A813ZPN2</accession>
<reference evidence="1" key="1">
    <citation type="submission" date="2021-02" db="EMBL/GenBank/DDBJ databases">
        <authorList>
            <person name="Nowell W R."/>
        </authorList>
    </citation>
    <scope>NUCLEOTIDE SEQUENCE</scope>
</reference>
<protein>
    <submittedName>
        <fullName evidence="1">Uncharacterized protein</fullName>
    </submittedName>
</protein>
<sequence>MISFIAAINEEGQGVYSRPCEPVPIKDPYDVPTQPRPIDINELINTSCVLTLIIKNIVFSKSTSCFPCLFQ</sequence>
<dbReference type="OrthoDB" id="504170at2759"/>
<evidence type="ECO:0000313" key="2">
    <source>
        <dbReference type="EMBL" id="CAF1210006.1"/>
    </source>
</evidence>
<evidence type="ECO:0000313" key="3">
    <source>
        <dbReference type="Proteomes" id="UP000663832"/>
    </source>
</evidence>
<proteinExistence type="predicted"/>